<dbReference type="EMBL" id="OC875399">
    <property type="protein sequence ID" value="CAD7638434.1"/>
    <property type="molecule type" value="Genomic_DNA"/>
</dbReference>
<gene>
    <name evidence="2" type="ORF">OSB1V03_LOCUS17389</name>
</gene>
<evidence type="ECO:0000313" key="2">
    <source>
        <dbReference type="EMBL" id="CAD7638434.1"/>
    </source>
</evidence>
<dbReference type="Proteomes" id="UP000759131">
    <property type="component" value="Unassembled WGS sequence"/>
</dbReference>
<organism evidence="2">
    <name type="scientific">Medioppia subpectinata</name>
    <dbReference type="NCBI Taxonomy" id="1979941"/>
    <lineage>
        <taxon>Eukaryota</taxon>
        <taxon>Metazoa</taxon>
        <taxon>Ecdysozoa</taxon>
        <taxon>Arthropoda</taxon>
        <taxon>Chelicerata</taxon>
        <taxon>Arachnida</taxon>
        <taxon>Acari</taxon>
        <taxon>Acariformes</taxon>
        <taxon>Sarcoptiformes</taxon>
        <taxon>Oribatida</taxon>
        <taxon>Brachypylina</taxon>
        <taxon>Oppioidea</taxon>
        <taxon>Oppiidae</taxon>
        <taxon>Medioppia</taxon>
    </lineage>
</organism>
<keyword evidence="3" id="KW-1185">Reference proteome</keyword>
<evidence type="ECO:0000313" key="3">
    <source>
        <dbReference type="Proteomes" id="UP000759131"/>
    </source>
</evidence>
<name>A0A7R9QA94_9ACAR</name>
<feature type="compositionally biased region" description="Basic and acidic residues" evidence="1">
    <location>
        <begin position="32"/>
        <end position="48"/>
    </location>
</feature>
<feature type="compositionally biased region" description="Acidic residues" evidence="1">
    <location>
        <begin position="49"/>
        <end position="58"/>
    </location>
</feature>
<dbReference type="AlphaFoldDB" id="A0A7R9QA94"/>
<sequence>MVICKVRLNRFKAKLPATDLEARQTYNSRVQSRVDDQKSDTEESKAEEEIQNDGETVAEEIKTPELLPSEPIDPSKVAKEVQTITSEVTQHVNGNQIQVKTHTHTTTIQRPLHPSEFDTDLIAPTVPVEANDLDATSVQETPPLVVSRTYSVTERSMRTTVIPVFDGTSTASHTVTESYFIRKLITVYKTLPPGDMFLLETASNAFNDTNFGNDLSAAEQSIPSLYEGAIEITDEPDNELVSATPVAQSVSVPTLEPNPNMGFLANNQLPQFDVNNPLFLAAALQNPQLAAVYLGLQQLKQQQQQQQQAPQYSTITKPTTYVTTDTVYNTKVVSFYDGRSTRSRTI</sequence>
<reference evidence="2" key="1">
    <citation type="submission" date="2020-11" db="EMBL/GenBank/DDBJ databases">
        <authorList>
            <person name="Tran Van P."/>
        </authorList>
    </citation>
    <scope>NUCLEOTIDE SEQUENCE</scope>
</reference>
<protein>
    <submittedName>
        <fullName evidence="2">Uncharacterized protein</fullName>
    </submittedName>
</protein>
<dbReference type="EMBL" id="CAJPIZ010020824">
    <property type="protein sequence ID" value="CAG2117436.1"/>
    <property type="molecule type" value="Genomic_DNA"/>
</dbReference>
<accession>A0A7R9QA94</accession>
<feature type="region of interest" description="Disordered" evidence="1">
    <location>
        <begin position="26"/>
        <end position="62"/>
    </location>
</feature>
<proteinExistence type="predicted"/>
<feature type="non-terminal residue" evidence="2">
    <location>
        <position position="346"/>
    </location>
</feature>
<evidence type="ECO:0000256" key="1">
    <source>
        <dbReference type="SAM" id="MobiDB-lite"/>
    </source>
</evidence>
<dbReference type="OrthoDB" id="6430068at2759"/>